<dbReference type="PIRSF" id="PIRSF004846">
    <property type="entry name" value="ModA"/>
    <property type="match status" value="1"/>
</dbReference>
<dbReference type="GeneID" id="12511522"/>
<organism evidence="4 5">
    <name type="scientific">Methanothrix harundinacea (strain 6Ac)</name>
    <name type="common">Methanosaeta harundinacea</name>
    <dbReference type="NCBI Taxonomy" id="1110509"/>
    <lineage>
        <taxon>Archaea</taxon>
        <taxon>Methanobacteriati</taxon>
        <taxon>Methanobacteriota</taxon>
        <taxon>Stenosarchaea group</taxon>
        <taxon>Methanomicrobia</taxon>
        <taxon>Methanotrichales</taxon>
        <taxon>Methanotrichaceae</taxon>
        <taxon>Methanothrix</taxon>
    </lineage>
</organism>
<dbReference type="GO" id="GO:0030973">
    <property type="term" value="F:molybdate ion binding"/>
    <property type="evidence" value="ECO:0007669"/>
    <property type="project" value="TreeGrafter"/>
</dbReference>
<keyword evidence="5" id="KW-1185">Reference proteome</keyword>
<name>G7WQR0_METH6</name>
<evidence type="ECO:0000256" key="1">
    <source>
        <dbReference type="ARBA" id="ARBA00022505"/>
    </source>
</evidence>
<dbReference type="Gene3D" id="3.40.190.10">
    <property type="entry name" value="Periplasmic binding protein-like II"/>
    <property type="match status" value="2"/>
</dbReference>
<dbReference type="OrthoDB" id="15033at2157"/>
<dbReference type="PANTHER" id="PTHR30632">
    <property type="entry name" value="MOLYBDATE-BINDING PERIPLASMIC PROTEIN"/>
    <property type="match status" value="1"/>
</dbReference>
<keyword evidence="3" id="KW-0732">Signal</keyword>
<dbReference type="RefSeq" id="WP_014587870.1">
    <property type="nucleotide sequence ID" value="NC_017527.1"/>
</dbReference>
<dbReference type="SUPFAM" id="SSF53850">
    <property type="entry name" value="Periplasmic binding protein-like II"/>
    <property type="match status" value="1"/>
</dbReference>
<dbReference type="Pfam" id="PF13531">
    <property type="entry name" value="SBP_bac_11"/>
    <property type="match status" value="1"/>
</dbReference>
<dbReference type="PATRIC" id="fig|1110509.7.peg.2593"/>
<dbReference type="CDD" id="cd13517">
    <property type="entry name" value="PBP2_ModA3_like"/>
    <property type="match status" value="1"/>
</dbReference>
<proteinExistence type="predicted"/>
<dbReference type="Proteomes" id="UP000005877">
    <property type="component" value="Chromosome"/>
</dbReference>
<gene>
    <name evidence="4" type="ordered locus">Mhar_2343</name>
</gene>
<sequence>MNRRALSLLVGSILVASLVVSGSAADGSLLVYCGAGMSEPMEEIADLFEEREGVEVQYTFGGSAQLLSQIELYKTGDLYMPGARSDIESAIEKGFVDETRDVVYHVPCIVTPKGNPAGIDSLEDLAEPGVRVALGDPTGPAIGKVSKKILESLGIWDEVEENVVVFSGTVNELLIYVSLGQADAAIVWEDLFYPDGMEKIEIPREKNEIKVVSIGTLIFSEDEEVAERFMNFVVSEEGKAVFVDHGFVAYPDPKYEG</sequence>
<dbReference type="STRING" id="1110509.Mhar_2343"/>
<dbReference type="GO" id="GO:0046872">
    <property type="term" value="F:metal ion binding"/>
    <property type="evidence" value="ECO:0007669"/>
    <property type="project" value="UniProtKB-KW"/>
</dbReference>
<dbReference type="EMBL" id="CP003117">
    <property type="protein sequence ID" value="AET65694.1"/>
    <property type="molecule type" value="Genomic_DNA"/>
</dbReference>
<dbReference type="HOGENOM" id="CLU_065520_2_0_2"/>
<protein>
    <submittedName>
        <fullName evidence="4">Molybdenum ABC transporter, periplasmic molybdate-binding protein</fullName>
    </submittedName>
</protein>
<dbReference type="PANTHER" id="PTHR30632:SF0">
    <property type="entry name" value="SULFATE-BINDING PROTEIN"/>
    <property type="match status" value="1"/>
</dbReference>
<dbReference type="AlphaFoldDB" id="G7WQR0"/>
<accession>G7WQR0</accession>
<evidence type="ECO:0000313" key="4">
    <source>
        <dbReference type="EMBL" id="AET65694.1"/>
    </source>
</evidence>
<dbReference type="InterPro" id="IPR050682">
    <property type="entry name" value="ModA/WtpA"/>
</dbReference>
<dbReference type="FunFam" id="3.40.190.10:FF:000035">
    <property type="entry name" value="Molybdate ABC transporter substrate-binding protein"/>
    <property type="match status" value="1"/>
</dbReference>
<dbReference type="GO" id="GO:0015689">
    <property type="term" value="P:molybdate ion transport"/>
    <property type="evidence" value="ECO:0007669"/>
    <property type="project" value="InterPro"/>
</dbReference>
<evidence type="ECO:0000313" key="5">
    <source>
        <dbReference type="Proteomes" id="UP000005877"/>
    </source>
</evidence>
<evidence type="ECO:0000256" key="3">
    <source>
        <dbReference type="ARBA" id="ARBA00022729"/>
    </source>
</evidence>
<evidence type="ECO:0000256" key="2">
    <source>
        <dbReference type="ARBA" id="ARBA00022723"/>
    </source>
</evidence>
<dbReference type="NCBIfam" id="TIGR01256">
    <property type="entry name" value="modA"/>
    <property type="match status" value="1"/>
</dbReference>
<keyword evidence="1" id="KW-0500">Molybdenum</keyword>
<dbReference type="KEGG" id="mhi:Mhar_2343"/>
<dbReference type="InterPro" id="IPR005950">
    <property type="entry name" value="ModA"/>
</dbReference>
<keyword evidence="2" id="KW-0479">Metal-binding</keyword>
<reference evidence="4 5" key="1">
    <citation type="journal article" date="2012" name="PLoS ONE">
        <title>The genome characteristics and predicted function of methyl-group oxidation pathway in the obligate aceticlastic methanogens, Methanosaeta spp.</title>
        <authorList>
            <person name="Zhu J."/>
            <person name="Zheng H."/>
            <person name="Ai G."/>
            <person name="Zhang G."/>
            <person name="Liu D."/>
            <person name="Liu X."/>
            <person name="Dong X."/>
        </authorList>
    </citation>
    <scope>NUCLEOTIDE SEQUENCE [LARGE SCALE GENOMIC DNA]</scope>
    <source>
        <strain evidence="4 5">6Ac</strain>
    </source>
</reference>